<dbReference type="EMBL" id="JAAAUY010000024">
    <property type="protein sequence ID" value="KAF9337514.1"/>
    <property type="molecule type" value="Genomic_DNA"/>
</dbReference>
<evidence type="ECO:0000256" key="5">
    <source>
        <dbReference type="ARBA" id="ARBA00023180"/>
    </source>
</evidence>
<feature type="domain" description="Glycoside hydrolase family 20 catalytic" evidence="10">
    <location>
        <begin position="209"/>
        <end position="584"/>
    </location>
</feature>
<comment type="caution">
    <text evidence="12">The sequence shown here is derived from an EMBL/GenBank/DDBJ whole genome shotgun (WGS) entry which is preliminary data.</text>
</comment>
<evidence type="ECO:0000259" key="11">
    <source>
        <dbReference type="Pfam" id="PF14845"/>
    </source>
</evidence>
<evidence type="ECO:0000256" key="9">
    <source>
        <dbReference type="SAM" id="MobiDB-lite"/>
    </source>
</evidence>
<sequence length="656" mass="73288">MIKAVYSLSAAIAIASNAFLVSLLFLPDPVPVQGHLWPKPAQECRGHQTIQLANNFKFNLPEDPNPRLRLAATRFRKRILRSTFQSPVPVDPALAAKEDRSLVEVAQLTSVRVDIEDNDSSLGLDTDESYRILIGAVEDADAPFEISKGDCKSIASTVSSLHGVIRARTMFGALHGMETFSQLVTNSPHDTTVKEIRSTPIVIHDRPLFPHRGLLVDTSRNYLAMTSLYRTIDAMAMNKLNVFHWHITDSPSFPIELDDTTDKDQPVASLPRDEDEDAGSDSDIQTETVPGLPLSQLAAKGAYGPDMTYSKDNIRQLVEYAMGHGIRVIPELDMPGHAWSWSRAFPEITTCLDGYPSYSRFSAEPPSGQLNPVLAKTYRVLDAVYEQVLPLFPDGAFHSGADEVNFNCWNTTESITSHMDARGIPRTEAGFDKILDGFIAKQHARLRQGGKVPIVWEEPLLNHHSETLARNKDVIVQVWTSAKNTKKVISQGHRVITGSADYWYLDCGFGDWLGNWTMGNSWCDPYKSWQKIYSFNPLMGLSSKEAKSVLGGEALLWGEQVDDTNLDTKLWPRASAAAEVLWSGNSEDSDTKLWNGPDQEEDTLRNVEALTRINEHRFRMLSEKISAEPLQPLWCVQNPGHCLWPIYDSKPEKQAY</sequence>
<evidence type="ECO:0000256" key="8">
    <source>
        <dbReference type="PIRSR" id="PIRSR001093-1"/>
    </source>
</evidence>
<dbReference type="Gene3D" id="3.20.20.80">
    <property type="entry name" value="Glycosidases"/>
    <property type="match status" value="1"/>
</dbReference>
<organism evidence="12 13">
    <name type="scientific">Podila minutissima</name>
    <dbReference type="NCBI Taxonomy" id="64525"/>
    <lineage>
        <taxon>Eukaryota</taxon>
        <taxon>Fungi</taxon>
        <taxon>Fungi incertae sedis</taxon>
        <taxon>Mucoromycota</taxon>
        <taxon>Mortierellomycotina</taxon>
        <taxon>Mortierellomycetes</taxon>
        <taxon>Mortierellales</taxon>
        <taxon>Mortierellaceae</taxon>
        <taxon>Podila</taxon>
    </lineage>
</organism>
<evidence type="ECO:0000256" key="3">
    <source>
        <dbReference type="ARBA" id="ARBA00022729"/>
    </source>
</evidence>
<dbReference type="Pfam" id="PF00728">
    <property type="entry name" value="Glyco_hydro_20"/>
    <property type="match status" value="1"/>
</dbReference>
<keyword evidence="6 7" id="KW-0326">Glycosidase</keyword>
<dbReference type="PIRSF" id="PIRSF001093">
    <property type="entry name" value="B-hxosamndse_ab_euk"/>
    <property type="match status" value="1"/>
</dbReference>
<proteinExistence type="inferred from homology"/>
<keyword evidence="13" id="KW-1185">Reference proteome</keyword>
<keyword evidence="3" id="KW-0732">Signal</keyword>
<dbReference type="Gene3D" id="3.30.379.10">
    <property type="entry name" value="Chitobiase/beta-hexosaminidase domain 2-like"/>
    <property type="match status" value="1"/>
</dbReference>
<dbReference type="GO" id="GO:0030203">
    <property type="term" value="P:glycosaminoglycan metabolic process"/>
    <property type="evidence" value="ECO:0007669"/>
    <property type="project" value="TreeGrafter"/>
</dbReference>
<dbReference type="GO" id="GO:0005975">
    <property type="term" value="P:carbohydrate metabolic process"/>
    <property type="evidence" value="ECO:0007669"/>
    <property type="project" value="InterPro"/>
</dbReference>
<dbReference type="FunFam" id="3.20.20.80:FF:000063">
    <property type="entry name" value="Beta-hexosaminidase"/>
    <property type="match status" value="1"/>
</dbReference>
<evidence type="ECO:0000256" key="7">
    <source>
        <dbReference type="PIRNR" id="PIRNR001093"/>
    </source>
</evidence>
<dbReference type="PANTHER" id="PTHR22600:SF26">
    <property type="entry name" value="BETA-N-ACETYLHEXOSAMINIDASE"/>
    <property type="match status" value="1"/>
</dbReference>
<dbReference type="GO" id="GO:0016020">
    <property type="term" value="C:membrane"/>
    <property type="evidence" value="ECO:0007669"/>
    <property type="project" value="TreeGrafter"/>
</dbReference>
<feature type="region of interest" description="Disordered" evidence="9">
    <location>
        <begin position="254"/>
        <end position="291"/>
    </location>
</feature>
<evidence type="ECO:0000259" key="10">
    <source>
        <dbReference type="Pfam" id="PF00728"/>
    </source>
</evidence>
<evidence type="ECO:0000256" key="1">
    <source>
        <dbReference type="ARBA" id="ARBA00001231"/>
    </source>
</evidence>
<accession>A0A9P5STB9</accession>
<dbReference type="SUPFAM" id="SSF55545">
    <property type="entry name" value="beta-N-acetylhexosaminidase-like domain"/>
    <property type="match status" value="1"/>
</dbReference>
<gene>
    <name evidence="12" type="ORF">BG006_004340</name>
</gene>
<comment type="similarity">
    <text evidence="2 7">Belongs to the glycosyl hydrolase 20 family.</text>
</comment>
<dbReference type="EC" id="3.2.1.52" evidence="7"/>
<dbReference type="PANTHER" id="PTHR22600">
    <property type="entry name" value="BETA-HEXOSAMINIDASE"/>
    <property type="match status" value="1"/>
</dbReference>
<feature type="active site" description="Proton donor" evidence="8">
    <location>
        <position position="403"/>
    </location>
</feature>
<evidence type="ECO:0000313" key="12">
    <source>
        <dbReference type="EMBL" id="KAF9337514.1"/>
    </source>
</evidence>
<feature type="domain" description="Beta-hexosaminidase eukaryotic type N-terminal" evidence="11">
    <location>
        <begin position="36"/>
        <end position="183"/>
    </location>
</feature>
<dbReference type="SUPFAM" id="SSF51445">
    <property type="entry name" value="(Trans)glycosidases"/>
    <property type="match status" value="1"/>
</dbReference>
<dbReference type="InterPro" id="IPR025705">
    <property type="entry name" value="Beta_hexosaminidase_sua/sub"/>
</dbReference>
<keyword evidence="5" id="KW-0325">Glycoprotein</keyword>
<dbReference type="InterPro" id="IPR015883">
    <property type="entry name" value="Glyco_hydro_20_cat"/>
</dbReference>
<dbReference type="Pfam" id="PF14845">
    <property type="entry name" value="Glycohydro_20b2"/>
    <property type="match status" value="1"/>
</dbReference>
<evidence type="ECO:0000256" key="6">
    <source>
        <dbReference type="ARBA" id="ARBA00023295"/>
    </source>
</evidence>
<comment type="catalytic activity">
    <reaction evidence="1 7">
        <text>Hydrolysis of terminal non-reducing N-acetyl-D-hexosamine residues in N-acetyl-beta-D-hexosaminides.</text>
        <dbReference type="EC" id="3.2.1.52"/>
    </reaction>
</comment>
<evidence type="ECO:0000313" key="13">
    <source>
        <dbReference type="Proteomes" id="UP000696485"/>
    </source>
</evidence>
<keyword evidence="4 7" id="KW-0378">Hydrolase</keyword>
<name>A0A9P5STB9_9FUNG</name>
<dbReference type="Proteomes" id="UP000696485">
    <property type="component" value="Unassembled WGS sequence"/>
</dbReference>
<dbReference type="InterPro" id="IPR029018">
    <property type="entry name" value="Hex-like_dom2"/>
</dbReference>
<evidence type="ECO:0000256" key="4">
    <source>
        <dbReference type="ARBA" id="ARBA00022801"/>
    </source>
</evidence>
<reference evidence="12" key="1">
    <citation type="journal article" date="2020" name="Fungal Divers.">
        <title>Resolving the Mortierellaceae phylogeny through synthesis of multi-gene phylogenetics and phylogenomics.</title>
        <authorList>
            <person name="Vandepol N."/>
            <person name="Liber J."/>
            <person name="Desiro A."/>
            <person name="Na H."/>
            <person name="Kennedy M."/>
            <person name="Barry K."/>
            <person name="Grigoriev I.V."/>
            <person name="Miller A.N."/>
            <person name="O'Donnell K."/>
            <person name="Stajich J.E."/>
            <person name="Bonito G."/>
        </authorList>
    </citation>
    <scope>NUCLEOTIDE SEQUENCE</scope>
    <source>
        <strain evidence="12">NVP1</strain>
    </source>
</reference>
<dbReference type="GO" id="GO:0004563">
    <property type="term" value="F:beta-N-acetylhexosaminidase activity"/>
    <property type="evidence" value="ECO:0007669"/>
    <property type="project" value="UniProtKB-EC"/>
</dbReference>
<evidence type="ECO:0000256" key="2">
    <source>
        <dbReference type="ARBA" id="ARBA00006285"/>
    </source>
</evidence>
<dbReference type="InterPro" id="IPR029019">
    <property type="entry name" value="HEX_eukaryotic_N"/>
</dbReference>
<protein>
    <recommendedName>
        <fullName evidence="7">Beta-hexosaminidase</fullName>
        <ecNumber evidence="7">3.2.1.52</ecNumber>
    </recommendedName>
</protein>
<dbReference type="InterPro" id="IPR017853">
    <property type="entry name" value="GH"/>
</dbReference>
<dbReference type="AlphaFoldDB" id="A0A9P5STB9"/>
<dbReference type="CDD" id="cd06562">
    <property type="entry name" value="GH20_HexA_HexB-like"/>
    <property type="match status" value="1"/>
</dbReference>
<dbReference type="PRINTS" id="PR00738">
    <property type="entry name" value="GLHYDRLASE20"/>
</dbReference>